<keyword evidence="7" id="KW-1185">Reference proteome</keyword>
<comment type="subcellular location">
    <subcellularLocation>
        <location evidence="1">Cytoplasm</location>
    </subcellularLocation>
</comment>
<feature type="domain" description="UspA" evidence="5">
    <location>
        <begin position="155"/>
        <end position="301"/>
    </location>
</feature>
<dbReference type="InterPro" id="IPR006016">
    <property type="entry name" value="UspA"/>
</dbReference>
<dbReference type="GO" id="GO:0005737">
    <property type="term" value="C:cytoplasm"/>
    <property type="evidence" value="ECO:0007669"/>
    <property type="project" value="UniProtKB-SubCell"/>
</dbReference>
<reference evidence="6 7" key="1">
    <citation type="submission" date="2016-11" db="EMBL/GenBank/DDBJ databases">
        <authorList>
            <person name="Jaros S."/>
            <person name="Januszkiewicz K."/>
            <person name="Wedrychowicz H."/>
        </authorList>
    </citation>
    <scope>NUCLEOTIDE SEQUENCE [LARGE SCALE GENOMIC DNA]</scope>
    <source>
        <strain evidence="6 7">CGMCC 1.7049</strain>
    </source>
</reference>
<dbReference type="STRING" id="490188.SAMN04488068_2222"/>
<comment type="similarity">
    <text evidence="2">Belongs to the universal stress protein A family.</text>
</comment>
<feature type="domain" description="UspA" evidence="5">
    <location>
        <begin position="4"/>
        <end position="146"/>
    </location>
</feature>
<evidence type="ECO:0000256" key="4">
    <source>
        <dbReference type="ARBA" id="ARBA00037131"/>
    </source>
</evidence>
<dbReference type="Gene3D" id="3.40.50.12370">
    <property type="match status" value="1"/>
</dbReference>
<dbReference type="AlphaFoldDB" id="A0A1M5PPF2"/>
<comment type="function">
    <text evidence="4">Required for resistance to DNA-damaging agents.</text>
</comment>
<proteinExistence type="inferred from homology"/>
<protein>
    <submittedName>
        <fullName evidence="6">Universal stress protein E</fullName>
    </submittedName>
</protein>
<dbReference type="PANTHER" id="PTHR47892:SF1">
    <property type="entry name" value="UNIVERSAL STRESS PROTEIN E"/>
    <property type="match status" value="1"/>
</dbReference>
<sequence>MSQYQRILLLADPSLRRTPAFERAVWLARASGAALHIALFDRDPLISAAALVTDTRHTEAAIAQWLEPRRQWLHSETDDLIGKGLNVTSEAVWSRPSQHAILQHVDGFKPDLVVKDVHYEPLLRRVLIAPLDWQLLRSCPCPLLLVNTLTQALPRRIVAAVDASSQSSEHRALNEQVIHQALSMAIQCDAQLHLVYAFSGPQSMIDPAGAGIGPIGELARLLQPQHQQHFDELADAHGVPPDRRHFLHGPAAPTIADFLREHHSDVLVIGSAHRTLFDRLLIGTTAEAMLDAAPCNVLAVKS</sequence>
<dbReference type="InterPro" id="IPR006015">
    <property type="entry name" value="Universal_stress_UspA"/>
</dbReference>
<evidence type="ECO:0000256" key="3">
    <source>
        <dbReference type="ARBA" id="ARBA00022490"/>
    </source>
</evidence>
<evidence type="ECO:0000313" key="6">
    <source>
        <dbReference type="EMBL" id="SHH03459.1"/>
    </source>
</evidence>
<accession>A0A1M5PPF2</accession>
<keyword evidence="3" id="KW-0963">Cytoplasm</keyword>
<dbReference type="Pfam" id="PF00582">
    <property type="entry name" value="Usp"/>
    <property type="match status" value="2"/>
</dbReference>
<dbReference type="Proteomes" id="UP000199758">
    <property type="component" value="Unassembled WGS sequence"/>
</dbReference>
<gene>
    <name evidence="6" type="ORF">SAMN04488068_2222</name>
</gene>
<evidence type="ECO:0000313" key="7">
    <source>
        <dbReference type="Proteomes" id="UP000199758"/>
    </source>
</evidence>
<evidence type="ECO:0000259" key="5">
    <source>
        <dbReference type="Pfam" id="PF00582"/>
    </source>
</evidence>
<dbReference type="SUPFAM" id="SSF52402">
    <property type="entry name" value="Adenine nucleotide alpha hydrolases-like"/>
    <property type="match status" value="2"/>
</dbReference>
<organism evidence="6 7">
    <name type="scientific">Hydrocarboniphaga daqingensis</name>
    <dbReference type="NCBI Taxonomy" id="490188"/>
    <lineage>
        <taxon>Bacteria</taxon>
        <taxon>Pseudomonadati</taxon>
        <taxon>Pseudomonadota</taxon>
        <taxon>Gammaproteobacteria</taxon>
        <taxon>Nevskiales</taxon>
        <taxon>Nevskiaceae</taxon>
        <taxon>Hydrocarboniphaga</taxon>
    </lineage>
</organism>
<evidence type="ECO:0000256" key="1">
    <source>
        <dbReference type="ARBA" id="ARBA00004496"/>
    </source>
</evidence>
<evidence type="ECO:0000256" key="2">
    <source>
        <dbReference type="ARBA" id="ARBA00008791"/>
    </source>
</evidence>
<dbReference type="EMBL" id="FQWZ01000005">
    <property type="protein sequence ID" value="SHH03459.1"/>
    <property type="molecule type" value="Genomic_DNA"/>
</dbReference>
<name>A0A1M5PPF2_9GAMM</name>
<dbReference type="OrthoDB" id="239260at2"/>
<dbReference type="PRINTS" id="PR01438">
    <property type="entry name" value="UNVRSLSTRESS"/>
</dbReference>
<dbReference type="PANTHER" id="PTHR47892">
    <property type="entry name" value="UNIVERSAL STRESS PROTEIN E"/>
    <property type="match status" value="1"/>
</dbReference>
<dbReference type="RefSeq" id="WP_072897571.1">
    <property type="nucleotide sequence ID" value="NZ_FQWZ01000005.1"/>
</dbReference>